<evidence type="ECO:0008006" key="8">
    <source>
        <dbReference type="Google" id="ProtNLM"/>
    </source>
</evidence>
<evidence type="ECO:0000256" key="1">
    <source>
        <dbReference type="ARBA" id="ARBA00022737"/>
    </source>
</evidence>
<dbReference type="PROSITE" id="PS50297">
    <property type="entry name" value="ANK_REP_REGION"/>
    <property type="match status" value="2"/>
</dbReference>
<dbReference type="Pfam" id="PF12796">
    <property type="entry name" value="Ank_2"/>
    <property type="match status" value="1"/>
</dbReference>
<evidence type="ECO:0000313" key="5">
    <source>
        <dbReference type="EMBL" id="KAA0167097.1"/>
    </source>
</evidence>
<dbReference type="InterPro" id="IPR036770">
    <property type="entry name" value="Ankyrin_rpt-contain_sf"/>
</dbReference>
<reference evidence="6 7" key="1">
    <citation type="submission" date="2019-07" db="EMBL/GenBank/DDBJ databases">
        <title>Genomes of Cafeteria roenbergensis.</title>
        <authorList>
            <person name="Fischer M.G."/>
            <person name="Hackl T."/>
            <person name="Roman M."/>
        </authorList>
    </citation>
    <scope>NUCLEOTIDE SEQUENCE [LARGE SCALE GENOMIC DNA]</scope>
    <source>
        <strain evidence="4 6">BVI</strain>
        <strain evidence="5 7">Cflag</strain>
    </source>
</reference>
<keyword evidence="2 3" id="KW-0040">ANK repeat</keyword>
<dbReference type="InterPro" id="IPR002110">
    <property type="entry name" value="Ankyrin_rpt"/>
</dbReference>
<evidence type="ECO:0000313" key="4">
    <source>
        <dbReference type="EMBL" id="KAA0147607.1"/>
    </source>
</evidence>
<name>A0A5A8C4N1_CAFRO</name>
<dbReference type="Gene3D" id="1.25.40.20">
    <property type="entry name" value="Ankyrin repeat-containing domain"/>
    <property type="match status" value="2"/>
</dbReference>
<dbReference type="AlphaFoldDB" id="A0A5A8C4N1"/>
<evidence type="ECO:0000256" key="2">
    <source>
        <dbReference type="ARBA" id="ARBA00023043"/>
    </source>
</evidence>
<dbReference type="PROSITE" id="PS50088">
    <property type="entry name" value="ANK_REPEAT"/>
    <property type="match status" value="2"/>
</dbReference>
<comment type="caution">
    <text evidence="4">The sequence shown here is derived from an EMBL/GenBank/DDBJ whole genome shotgun (WGS) entry which is preliminary data.</text>
</comment>
<protein>
    <recommendedName>
        <fullName evidence="8">Ankyrin repeat domain-containing protein</fullName>
    </recommendedName>
</protein>
<dbReference type="PROSITE" id="PS50231">
    <property type="entry name" value="RICIN_B_LECTIN"/>
    <property type="match status" value="1"/>
</dbReference>
<dbReference type="Proteomes" id="UP000325113">
    <property type="component" value="Unassembled WGS sequence"/>
</dbReference>
<dbReference type="EMBL" id="VLTM01000006">
    <property type="protein sequence ID" value="KAA0167097.1"/>
    <property type="molecule type" value="Genomic_DNA"/>
</dbReference>
<keyword evidence="1" id="KW-0677">Repeat</keyword>
<evidence type="ECO:0000256" key="3">
    <source>
        <dbReference type="PROSITE-ProRule" id="PRU00023"/>
    </source>
</evidence>
<organism evidence="4 6">
    <name type="scientific">Cafeteria roenbergensis</name>
    <name type="common">Marine flagellate</name>
    <dbReference type="NCBI Taxonomy" id="33653"/>
    <lineage>
        <taxon>Eukaryota</taxon>
        <taxon>Sar</taxon>
        <taxon>Stramenopiles</taxon>
        <taxon>Bigyra</taxon>
        <taxon>Opalozoa</taxon>
        <taxon>Bicosoecida</taxon>
        <taxon>Cafeteriaceae</taxon>
        <taxon>Cafeteria</taxon>
    </lineage>
</organism>
<dbReference type="SMART" id="SM00248">
    <property type="entry name" value="ANK"/>
    <property type="match status" value="2"/>
</dbReference>
<dbReference type="Proteomes" id="UP000323011">
    <property type="component" value="Unassembled WGS sequence"/>
</dbReference>
<keyword evidence="6" id="KW-1185">Reference proteome</keyword>
<dbReference type="EMBL" id="VLTN01000064">
    <property type="protein sequence ID" value="KAA0147607.1"/>
    <property type="molecule type" value="Genomic_DNA"/>
</dbReference>
<dbReference type="PANTHER" id="PTHR24171">
    <property type="entry name" value="ANKYRIN REPEAT DOMAIN-CONTAINING PROTEIN 39-RELATED"/>
    <property type="match status" value="1"/>
</dbReference>
<evidence type="ECO:0000313" key="7">
    <source>
        <dbReference type="Proteomes" id="UP000325113"/>
    </source>
</evidence>
<feature type="repeat" description="ANK" evidence="3">
    <location>
        <begin position="75"/>
        <end position="107"/>
    </location>
</feature>
<dbReference type="PANTHER" id="PTHR24171:SF9">
    <property type="entry name" value="ANKYRIN REPEAT DOMAIN-CONTAINING PROTEIN 39"/>
    <property type="match status" value="1"/>
</dbReference>
<feature type="repeat" description="ANK" evidence="3">
    <location>
        <begin position="42"/>
        <end position="74"/>
    </location>
</feature>
<proteinExistence type="predicted"/>
<dbReference type="SUPFAM" id="SSF48403">
    <property type="entry name" value="Ankyrin repeat"/>
    <property type="match status" value="1"/>
</dbReference>
<gene>
    <name evidence="4" type="ORF">FNF29_07254</name>
    <name evidence="5" type="ORF">FNF31_00983</name>
</gene>
<evidence type="ECO:0000313" key="6">
    <source>
        <dbReference type="Proteomes" id="UP000323011"/>
    </source>
</evidence>
<accession>A0A5A8C4N1</accession>
<sequence length="186" mass="20082">MEEPTLDFPDCKWIWEFAAAGDLPGVEGKVAEGVCIDATDDDGRTALMAAVCNGADDIAAWLLDSGASIEARDNEGNTALMLAARRFRTSSVQLLLDYGADVDVVDTVEQCTALDFASKALQAREEWHAAAYPDPDADTGHDGVTLAKMRACAQTLANPARFMQWRRRALLTTWKHACGSGSEICK</sequence>